<dbReference type="Proteomes" id="UP001153069">
    <property type="component" value="Unassembled WGS sequence"/>
</dbReference>
<dbReference type="InterPro" id="IPR017901">
    <property type="entry name" value="C-CAP_CF_C-like"/>
</dbReference>
<comment type="caution">
    <text evidence="4">The sequence shown here is derived from an EMBL/GenBank/DDBJ whole genome shotgun (WGS) entry which is preliminary data.</text>
</comment>
<dbReference type="EMBL" id="CAICTM010000647">
    <property type="protein sequence ID" value="CAB9514354.1"/>
    <property type="molecule type" value="Genomic_DNA"/>
</dbReference>
<feature type="region of interest" description="Disordered" evidence="2">
    <location>
        <begin position="603"/>
        <end position="643"/>
    </location>
</feature>
<feature type="region of interest" description="Disordered" evidence="2">
    <location>
        <begin position="669"/>
        <end position="689"/>
    </location>
</feature>
<evidence type="ECO:0000313" key="4">
    <source>
        <dbReference type="EMBL" id="CAB9514354.1"/>
    </source>
</evidence>
<dbReference type="Pfam" id="PF07986">
    <property type="entry name" value="TBCC"/>
    <property type="match status" value="1"/>
</dbReference>
<dbReference type="InterPro" id="IPR036223">
    <property type="entry name" value="CAP_C_sf"/>
</dbReference>
<name>A0A9N8E9N3_9STRA</name>
<keyword evidence="5" id="KW-1185">Reference proteome</keyword>
<feature type="compositionally biased region" description="Polar residues" evidence="2">
    <location>
        <begin position="168"/>
        <end position="182"/>
    </location>
</feature>
<dbReference type="Gene3D" id="2.160.20.70">
    <property type="match status" value="1"/>
</dbReference>
<dbReference type="InterPro" id="IPR039589">
    <property type="entry name" value="TBCC1"/>
</dbReference>
<accession>A0A9N8E9N3</accession>
<evidence type="ECO:0000256" key="1">
    <source>
        <dbReference type="ARBA" id="ARBA00008848"/>
    </source>
</evidence>
<dbReference type="SUPFAM" id="SSF69340">
    <property type="entry name" value="C-terminal domain of adenylylcyclase associated protein"/>
    <property type="match status" value="1"/>
</dbReference>
<dbReference type="OrthoDB" id="427777at2759"/>
<organism evidence="4 5">
    <name type="scientific">Seminavis robusta</name>
    <dbReference type="NCBI Taxonomy" id="568900"/>
    <lineage>
        <taxon>Eukaryota</taxon>
        <taxon>Sar</taxon>
        <taxon>Stramenopiles</taxon>
        <taxon>Ochrophyta</taxon>
        <taxon>Bacillariophyta</taxon>
        <taxon>Bacillariophyceae</taxon>
        <taxon>Bacillariophycidae</taxon>
        <taxon>Naviculales</taxon>
        <taxon>Naviculaceae</taxon>
        <taxon>Seminavis</taxon>
    </lineage>
</organism>
<dbReference type="AlphaFoldDB" id="A0A9N8E9N3"/>
<dbReference type="InterPro" id="IPR016098">
    <property type="entry name" value="CAP/MinC_C"/>
</dbReference>
<reference evidence="4" key="1">
    <citation type="submission" date="2020-06" db="EMBL/GenBank/DDBJ databases">
        <authorList>
            <consortium name="Plant Systems Biology data submission"/>
        </authorList>
    </citation>
    <scope>NUCLEOTIDE SEQUENCE</scope>
    <source>
        <strain evidence="4">D6</strain>
    </source>
</reference>
<sequence length="774" mass="84784">MTLAAKPHAFIGAILSPKHARELTPSLCLAITSALAEQAYRKDAIPYTSWITEAWRVLGWSEPSAALFWEITTMYHTLYLANRAHASDFQEANHIPPILSCGSTSSMGSGTTHHTDRPLSFDKKKLSTSASAKELPVWLVGTFLLLHCEEMAFLRNLSGQDERRFYGKNNSSGPETGMTNPAASGKVDFSSLLKHPSLSPRTRLHAAWSNDNSHCTAYLLRQLRKVLLLSAVSHNPDAVRACMHLAAIPSPAPTPPMEDARRPTWKRYSTGEIHRHHDEEHGSVGLSVRLTMEDLERLHFLLQPQGGGGIDEPPLRIGEFLWGSLYSSPVPPTASIPLGDAEREIRRHLELELLMASGDQDSKEDLSADDEEATSSALANLALTDKAGKDMHQRGQQPGNGKQKELRYMQLRGTTVLLKPHNQDTSSGASDASGDPHMTSAFMSNTRLHDVVISDCSDVHIYLLQPFEHATIAACTGCTIVVGAVAGMLHVVDCEKTKVTSAARRVLISNSSDVLLNVFTPSPPLLVGDNRTCQLAPYNTYYDGFREDLLSTGLGASVLQENQSPFHGGRTTESDGTWPALHCASNKWKQPIELSKLELPHVPMAGASSPASSPGSPTSNSSPGADDKAVSGGKPGTGNDAALMQPVLLPPSEFHVLFVPWESEAARQRRLDSKAEEGKEAESSGQGESQYSRLLAEVLQLSPFRLPAEYERRALVTADRMRNIQQAMQKHLTEEQRERFEEELNRSFRDWLVSSGNLRQVLDLFQLEKANAGS</sequence>
<feature type="compositionally biased region" description="Basic and acidic residues" evidence="2">
    <location>
        <begin position="669"/>
        <end position="682"/>
    </location>
</feature>
<dbReference type="PROSITE" id="PS51329">
    <property type="entry name" value="C_CAP_COFACTOR_C"/>
    <property type="match status" value="1"/>
</dbReference>
<evidence type="ECO:0000259" key="3">
    <source>
        <dbReference type="PROSITE" id="PS51329"/>
    </source>
</evidence>
<dbReference type="PANTHER" id="PTHR16052">
    <property type="entry name" value="TBCC DOMAIN-CONTAINING PROTEIN 1"/>
    <property type="match status" value="1"/>
</dbReference>
<feature type="region of interest" description="Disordered" evidence="2">
    <location>
        <begin position="164"/>
        <end position="185"/>
    </location>
</feature>
<comment type="similarity">
    <text evidence="1">Belongs to the TBCC family.</text>
</comment>
<dbReference type="PANTHER" id="PTHR16052:SF0">
    <property type="entry name" value="TBCC DOMAIN-CONTAINING PROTEIN 1"/>
    <property type="match status" value="1"/>
</dbReference>
<gene>
    <name evidence="4" type="ORF">SEMRO_648_G181120.1</name>
</gene>
<feature type="compositionally biased region" description="Low complexity" evidence="2">
    <location>
        <begin position="605"/>
        <end position="624"/>
    </location>
</feature>
<evidence type="ECO:0000313" key="5">
    <source>
        <dbReference type="Proteomes" id="UP001153069"/>
    </source>
</evidence>
<evidence type="ECO:0000256" key="2">
    <source>
        <dbReference type="SAM" id="MobiDB-lite"/>
    </source>
</evidence>
<proteinExistence type="inferred from homology"/>
<feature type="domain" description="C-CAP/cofactor C-like" evidence="3">
    <location>
        <begin position="420"/>
        <end position="554"/>
    </location>
</feature>
<protein>
    <submittedName>
        <fullName evidence="4">TBCC domain containing 1</fullName>
    </submittedName>
</protein>
<dbReference type="InterPro" id="IPR012945">
    <property type="entry name" value="Tubulin-bd_cofactor_C_dom"/>
</dbReference>